<keyword evidence="3" id="KW-0805">Transcription regulation</keyword>
<feature type="region of interest" description="Disordered" evidence="9">
    <location>
        <begin position="1"/>
        <end position="26"/>
    </location>
</feature>
<keyword evidence="5" id="KW-0238">DNA-binding</keyword>
<evidence type="ECO:0000256" key="9">
    <source>
        <dbReference type="SAM" id="MobiDB-lite"/>
    </source>
</evidence>
<evidence type="ECO:0000256" key="2">
    <source>
        <dbReference type="ARBA" id="ARBA00022553"/>
    </source>
</evidence>
<feature type="region of interest" description="Disordered" evidence="9">
    <location>
        <begin position="336"/>
        <end position="360"/>
    </location>
</feature>
<keyword evidence="6" id="KW-0804">Transcription</keyword>
<evidence type="ECO:0000256" key="4">
    <source>
        <dbReference type="ARBA" id="ARBA00023016"/>
    </source>
</evidence>
<dbReference type="Gramene" id="Kaladp0427s0038.1.v1.1">
    <property type="protein sequence ID" value="Kaladp0427s0038.1.v1.1"/>
    <property type="gene ID" value="Kaladp0427s0038.v1.1"/>
</dbReference>
<keyword evidence="7" id="KW-0539">Nucleus</keyword>
<dbReference type="GO" id="GO:0003700">
    <property type="term" value="F:DNA-binding transcription factor activity"/>
    <property type="evidence" value="ECO:0007669"/>
    <property type="project" value="InterPro"/>
</dbReference>
<dbReference type="PANTHER" id="PTHR10015">
    <property type="entry name" value="HEAT SHOCK TRANSCRIPTION FACTOR"/>
    <property type="match status" value="1"/>
</dbReference>
<feature type="domain" description="HSF-type DNA-binding" evidence="10">
    <location>
        <begin position="81"/>
        <end position="105"/>
    </location>
</feature>
<dbReference type="GO" id="GO:0006357">
    <property type="term" value="P:regulation of transcription by RNA polymerase II"/>
    <property type="evidence" value="ECO:0007669"/>
    <property type="project" value="TreeGrafter"/>
</dbReference>
<evidence type="ECO:0000259" key="10">
    <source>
        <dbReference type="PROSITE" id="PS00434"/>
    </source>
</evidence>
<dbReference type="GO" id="GO:0034605">
    <property type="term" value="P:cellular response to heat"/>
    <property type="evidence" value="ECO:0007669"/>
    <property type="project" value="TreeGrafter"/>
</dbReference>
<keyword evidence="4" id="KW-0346">Stress response</keyword>
<keyword evidence="2" id="KW-0597">Phosphoprotein</keyword>
<dbReference type="AlphaFoldDB" id="A0A7N0V9F3"/>
<dbReference type="InterPro" id="IPR036390">
    <property type="entry name" value="WH_DNA-bd_sf"/>
</dbReference>
<dbReference type="OMA" id="HQSHAMQ"/>
<keyword evidence="12" id="KW-1185">Reference proteome</keyword>
<dbReference type="Pfam" id="PF00447">
    <property type="entry name" value="HSF_DNA-bind"/>
    <property type="match status" value="1"/>
</dbReference>
<evidence type="ECO:0000313" key="12">
    <source>
        <dbReference type="Proteomes" id="UP000594263"/>
    </source>
</evidence>
<dbReference type="EnsemblPlants" id="Kaladp0427s0038.1.v1.1">
    <property type="protein sequence ID" value="Kaladp0427s0038.1.v1.1"/>
    <property type="gene ID" value="Kaladp0427s0038.v1.1"/>
</dbReference>
<evidence type="ECO:0000256" key="5">
    <source>
        <dbReference type="ARBA" id="ARBA00023125"/>
    </source>
</evidence>
<dbReference type="GO" id="GO:0000978">
    <property type="term" value="F:RNA polymerase II cis-regulatory region sequence-specific DNA binding"/>
    <property type="evidence" value="ECO:0007669"/>
    <property type="project" value="TreeGrafter"/>
</dbReference>
<sequence length="360" mass="40823">MDRNYGGEGASSDLGGGGSSSSKSAQIPVPMEGLHQAGPPPFLTKTYDIVDNQSTNHIISWSSGNNSFVVWDPQAFAMTLLPRYFKHNNFSSFVRQLNTYGFRKVDPDRWEFANEEFLRGQRHLLSNIRRRRTSGSSPQTPFPLSQQSADACVEVGLFGSLDKEIDRLKRDKQMLMLEMAKIRQQQKSNKTYLASMEQRLRGTEMKQQQLMRFLAKAIRNPAFMQQLIQQRELRKNNLLVDAANKRRHIDQGPSDIGETVTKTEPFEDQYINFETPQQQLNMMLGGTDLQSAGFSEPEGDQTPHMAVGDEQERSLDELFWDQFLNDNNTGEDLSFMGGDGEDDTEENLFISDHFGDQGSS</sequence>
<dbReference type="PRINTS" id="PR00056">
    <property type="entry name" value="HSFDOMAIN"/>
</dbReference>
<dbReference type="GO" id="GO:0005634">
    <property type="term" value="C:nucleus"/>
    <property type="evidence" value="ECO:0007669"/>
    <property type="project" value="UniProtKB-SubCell"/>
</dbReference>
<proteinExistence type="inferred from homology"/>
<dbReference type="SUPFAM" id="SSF46785">
    <property type="entry name" value="Winged helix' DNA-binding domain"/>
    <property type="match status" value="1"/>
</dbReference>
<organism evidence="11 12">
    <name type="scientific">Kalanchoe fedtschenkoi</name>
    <name type="common">Lavender scallops</name>
    <name type="synonym">South American air plant</name>
    <dbReference type="NCBI Taxonomy" id="63787"/>
    <lineage>
        <taxon>Eukaryota</taxon>
        <taxon>Viridiplantae</taxon>
        <taxon>Streptophyta</taxon>
        <taxon>Embryophyta</taxon>
        <taxon>Tracheophyta</taxon>
        <taxon>Spermatophyta</taxon>
        <taxon>Magnoliopsida</taxon>
        <taxon>eudicotyledons</taxon>
        <taxon>Gunneridae</taxon>
        <taxon>Pentapetalae</taxon>
        <taxon>Saxifragales</taxon>
        <taxon>Crassulaceae</taxon>
        <taxon>Kalanchoe</taxon>
    </lineage>
</organism>
<protein>
    <recommendedName>
        <fullName evidence="10">HSF-type DNA-binding domain-containing protein</fullName>
    </recommendedName>
</protein>
<evidence type="ECO:0000256" key="3">
    <source>
        <dbReference type="ARBA" id="ARBA00023015"/>
    </source>
</evidence>
<dbReference type="Gene3D" id="1.10.10.10">
    <property type="entry name" value="Winged helix-like DNA-binding domain superfamily/Winged helix DNA-binding domain"/>
    <property type="match status" value="1"/>
</dbReference>
<accession>A0A7N0V9F3</accession>
<dbReference type="PROSITE" id="PS00434">
    <property type="entry name" value="HSF_DOMAIN"/>
    <property type="match status" value="1"/>
</dbReference>
<comment type="similarity">
    <text evidence="8">Belongs to the HSF family.</text>
</comment>
<name>A0A7N0V9F3_KALFE</name>
<dbReference type="SMART" id="SM00415">
    <property type="entry name" value="HSF"/>
    <property type="match status" value="1"/>
</dbReference>
<comment type="subcellular location">
    <subcellularLocation>
        <location evidence="1">Nucleus</location>
    </subcellularLocation>
</comment>
<dbReference type="InterPro" id="IPR036388">
    <property type="entry name" value="WH-like_DNA-bd_sf"/>
</dbReference>
<evidence type="ECO:0000256" key="7">
    <source>
        <dbReference type="ARBA" id="ARBA00023242"/>
    </source>
</evidence>
<evidence type="ECO:0000256" key="6">
    <source>
        <dbReference type="ARBA" id="ARBA00023163"/>
    </source>
</evidence>
<dbReference type="Proteomes" id="UP000594263">
    <property type="component" value="Unplaced"/>
</dbReference>
<evidence type="ECO:0000256" key="1">
    <source>
        <dbReference type="ARBA" id="ARBA00004123"/>
    </source>
</evidence>
<dbReference type="InterPro" id="IPR000232">
    <property type="entry name" value="HSF_DNA-bd"/>
</dbReference>
<evidence type="ECO:0000313" key="11">
    <source>
        <dbReference type="EnsemblPlants" id="Kaladp0427s0038.1.v1.1"/>
    </source>
</evidence>
<feature type="compositionally biased region" description="Gly residues" evidence="9">
    <location>
        <begin position="1"/>
        <end position="19"/>
    </location>
</feature>
<dbReference type="FunFam" id="1.10.10.10:FF:000057">
    <property type="entry name" value="Heat shock transcription factor 1"/>
    <property type="match status" value="1"/>
</dbReference>
<evidence type="ECO:0000256" key="8">
    <source>
        <dbReference type="RuleBase" id="RU004020"/>
    </source>
</evidence>
<reference evidence="11" key="1">
    <citation type="submission" date="2021-01" db="UniProtKB">
        <authorList>
            <consortium name="EnsemblPlants"/>
        </authorList>
    </citation>
    <scope>IDENTIFICATION</scope>
</reference>
<dbReference type="PANTHER" id="PTHR10015:SF334">
    <property type="entry name" value="HEAT STRESS TRANSCRIPTION FACTOR A-6B"/>
    <property type="match status" value="1"/>
</dbReference>